<evidence type="ECO:0000256" key="10">
    <source>
        <dbReference type="HAMAP-Rule" id="MF_01020"/>
    </source>
</evidence>
<name>A0A423Q195_9GAMM</name>
<dbReference type="NCBIfam" id="TIGR03188">
    <property type="entry name" value="histidine_hisI"/>
    <property type="match status" value="1"/>
</dbReference>
<evidence type="ECO:0000256" key="2">
    <source>
        <dbReference type="ARBA" id="ARBA00004496"/>
    </source>
</evidence>
<comment type="pathway">
    <text evidence="3 10">Amino-acid biosynthesis; L-histidine biosynthesis; L-histidine from 5-phospho-alpha-D-ribose 1-diphosphate: step 2/9.</text>
</comment>
<dbReference type="Pfam" id="PF01503">
    <property type="entry name" value="PRA-PH"/>
    <property type="match status" value="1"/>
</dbReference>
<dbReference type="GO" id="GO:0000105">
    <property type="term" value="P:L-histidine biosynthetic process"/>
    <property type="evidence" value="ECO:0007669"/>
    <property type="project" value="UniProtKB-UniRule"/>
</dbReference>
<comment type="similarity">
    <text evidence="10">Belongs to the PRA-PH family.</text>
</comment>
<dbReference type="Gene3D" id="1.10.287.1080">
    <property type="entry name" value="MazG-like"/>
    <property type="match status" value="1"/>
</dbReference>
<dbReference type="PANTHER" id="PTHR42945">
    <property type="entry name" value="HISTIDINE BIOSYNTHESIS BIFUNCTIONAL PROTEIN"/>
    <property type="match status" value="1"/>
</dbReference>
<protein>
    <recommendedName>
        <fullName evidence="10">Phosphoribosyl-ATP pyrophosphatase</fullName>
        <shortName evidence="10">PRA-PH</shortName>
        <ecNumber evidence="10">3.6.1.31</ecNumber>
    </recommendedName>
</protein>
<dbReference type="OrthoDB" id="9795769at2"/>
<dbReference type="GO" id="GO:0005524">
    <property type="term" value="F:ATP binding"/>
    <property type="evidence" value="ECO:0007669"/>
    <property type="project" value="UniProtKB-KW"/>
</dbReference>
<dbReference type="CDD" id="cd11534">
    <property type="entry name" value="NTP-PPase_HisIE_like"/>
    <property type="match status" value="1"/>
</dbReference>
<evidence type="ECO:0000313" key="11">
    <source>
        <dbReference type="EMBL" id="ROO31924.1"/>
    </source>
</evidence>
<dbReference type="RefSeq" id="WP_123656952.1">
    <property type="nucleotide sequence ID" value="NZ_AYKG01000003.1"/>
</dbReference>
<keyword evidence="8 10" id="KW-0067">ATP-binding</keyword>
<dbReference type="InParanoid" id="A0A423Q195"/>
<dbReference type="AlphaFoldDB" id="A0A423Q195"/>
<organism evidence="11 12">
    <name type="scientific">Salinisphaera japonica YTM-1</name>
    <dbReference type="NCBI Taxonomy" id="1209778"/>
    <lineage>
        <taxon>Bacteria</taxon>
        <taxon>Pseudomonadati</taxon>
        <taxon>Pseudomonadota</taxon>
        <taxon>Gammaproteobacteria</taxon>
        <taxon>Salinisphaerales</taxon>
        <taxon>Salinisphaeraceae</taxon>
        <taxon>Salinisphaera</taxon>
    </lineage>
</organism>
<dbReference type="NCBIfam" id="NF001611">
    <property type="entry name" value="PRK00400.1-3"/>
    <property type="match status" value="1"/>
</dbReference>
<dbReference type="InterPro" id="IPR008179">
    <property type="entry name" value="HisE"/>
</dbReference>
<reference evidence="11 12" key="1">
    <citation type="submission" date="2013-10" db="EMBL/GenBank/DDBJ databases">
        <title>Salinisphaera japonica YTM-1 Genome Sequencing.</title>
        <authorList>
            <person name="Lai Q."/>
            <person name="Li C."/>
            <person name="Shao Z."/>
        </authorList>
    </citation>
    <scope>NUCLEOTIDE SEQUENCE [LARGE SCALE GENOMIC DNA]</scope>
    <source>
        <strain evidence="11 12">YTM-1</strain>
    </source>
</reference>
<dbReference type="GO" id="GO:0004636">
    <property type="term" value="F:phosphoribosyl-ATP diphosphatase activity"/>
    <property type="evidence" value="ECO:0007669"/>
    <property type="project" value="UniProtKB-UniRule"/>
</dbReference>
<evidence type="ECO:0000256" key="8">
    <source>
        <dbReference type="ARBA" id="ARBA00022840"/>
    </source>
</evidence>
<dbReference type="FunFam" id="1.10.287.1080:FF:000002">
    <property type="entry name" value="Histidine biosynthesis bifunctional protein HisIE"/>
    <property type="match status" value="1"/>
</dbReference>
<evidence type="ECO:0000256" key="6">
    <source>
        <dbReference type="ARBA" id="ARBA00022741"/>
    </source>
</evidence>
<comment type="caution">
    <text evidence="11">The sequence shown here is derived from an EMBL/GenBank/DDBJ whole genome shotgun (WGS) entry which is preliminary data.</text>
</comment>
<dbReference type="UniPathway" id="UPA00031">
    <property type="reaction ID" value="UER00007"/>
</dbReference>
<evidence type="ECO:0000313" key="12">
    <source>
        <dbReference type="Proteomes" id="UP000285310"/>
    </source>
</evidence>
<evidence type="ECO:0000256" key="1">
    <source>
        <dbReference type="ARBA" id="ARBA00001460"/>
    </source>
</evidence>
<dbReference type="Proteomes" id="UP000285310">
    <property type="component" value="Unassembled WGS sequence"/>
</dbReference>
<comment type="subcellular location">
    <subcellularLocation>
        <location evidence="2 10">Cytoplasm</location>
    </subcellularLocation>
</comment>
<keyword evidence="5 10" id="KW-0028">Amino-acid biosynthesis</keyword>
<evidence type="ECO:0000256" key="9">
    <source>
        <dbReference type="ARBA" id="ARBA00023102"/>
    </source>
</evidence>
<dbReference type="PANTHER" id="PTHR42945:SF9">
    <property type="entry name" value="HISTIDINE BIOSYNTHESIS BIFUNCTIONAL PROTEIN HISIE"/>
    <property type="match status" value="1"/>
</dbReference>
<dbReference type="SUPFAM" id="SSF101386">
    <property type="entry name" value="all-alpha NTP pyrophosphatases"/>
    <property type="match status" value="1"/>
</dbReference>
<dbReference type="EMBL" id="AYKG01000003">
    <property type="protein sequence ID" value="ROO31924.1"/>
    <property type="molecule type" value="Genomic_DNA"/>
</dbReference>
<sequence>MKPPSGQDIFAVLDRALAERSQADAAKSYTASLYAGGTEKICAKISEEADEVVEAAAENDDNHVVHEIADLWFHCMVLLQSRGLNAQAVQDELARRFGVSGHDEKAARHGGGESRHD</sequence>
<keyword evidence="7 10" id="KW-0378">Hydrolase</keyword>
<dbReference type="GO" id="GO:0005737">
    <property type="term" value="C:cytoplasm"/>
    <property type="evidence" value="ECO:0007669"/>
    <property type="project" value="UniProtKB-SubCell"/>
</dbReference>
<proteinExistence type="inferred from homology"/>
<evidence type="ECO:0000256" key="3">
    <source>
        <dbReference type="ARBA" id="ARBA00005204"/>
    </source>
</evidence>
<dbReference type="InterPro" id="IPR021130">
    <property type="entry name" value="PRib-ATP_PPHydrolase-like"/>
</dbReference>
<evidence type="ECO:0000256" key="4">
    <source>
        <dbReference type="ARBA" id="ARBA00022490"/>
    </source>
</evidence>
<dbReference type="EC" id="3.6.1.31" evidence="10"/>
<keyword evidence="12" id="KW-1185">Reference proteome</keyword>
<dbReference type="HAMAP" id="MF_01020">
    <property type="entry name" value="HisE"/>
    <property type="match status" value="1"/>
</dbReference>
<gene>
    <name evidence="10" type="primary">hisE</name>
    <name evidence="11" type="ORF">SAJA_01865</name>
</gene>
<accession>A0A423Q195</accession>
<evidence type="ECO:0000256" key="5">
    <source>
        <dbReference type="ARBA" id="ARBA00022605"/>
    </source>
</evidence>
<keyword evidence="9 10" id="KW-0368">Histidine biosynthesis</keyword>
<evidence type="ECO:0000256" key="7">
    <source>
        <dbReference type="ARBA" id="ARBA00022801"/>
    </source>
</evidence>
<keyword evidence="6 10" id="KW-0547">Nucleotide-binding</keyword>
<keyword evidence="4 10" id="KW-0963">Cytoplasm</keyword>
<comment type="catalytic activity">
    <reaction evidence="1 10">
        <text>1-(5-phospho-beta-D-ribosyl)-ATP + H2O = 1-(5-phospho-beta-D-ribosyl)-5'-AMP + diphosphate + H(+)</text>
        <dbReference type="Rhea" id="RHEA:22828"/>
        <dbReference type="ChEBI" id="CHEBI:15377"/>
        <dbReference type="ChEBI" id="CHEBI:15378"/>
        <dbReference type="ChEBI" id="CHEBI:33019"/>
        <dbReference type="ChEBI" id="CHEBI:59457"/>
        <dbReference type="ChEBI" id="CHEBI:73183"/>
        <dbReference type="EC" id="3.6.1.31"/>
    </reaction>
</comment>